<name>G7YCY1_CLOSI</name>
<dbReference type="AlphaFoldDB" id="G7YCY1"/>
<dbReference type="Proteomes" id="UP000008909">
    <property type="component" value="Unassembled WGS sequence"/>
</dbReference>
<keyword evidence="3" id="KW-1185">Reference proteome</keyword>
<evidence type="ECO:0000313" key="2">
    <source>
        <dbReference type="EMBL" id="GAA50815.1"/>
    </source>
</evidence>
<keyword evidence="1" id="KW-0732">Signal</keyword>
<reference key="2">
    <citation type="submission" date="2011-10" db="EMBL/GenBank/DDBJ databases">
        <title>The genome and transcriptome sequence of Clonorchis sinensis provide insights into the carcinogenic liver fluke.</title>
        <authorList>
            <person name="Wang X."/>
            <person name="Huang Y."/>
            <person name="Chen W."/>
            <person name="Liu H."/>
            <person name="Guo L."/>
            <person name="Chen Y."/>
            <person name="Luo F."/>
            <person name="Zhou W."/>
            <person name="Sun J."/>
            <person name="Mao Q."/>
            <person name="Liang P."/>
            <person name="Zhou C."/>
            <person name="Tian Y."/>
            <person name="Men J."/>
            <person name="Lv X."/>
            <person name="Huang L."/>
            <person name="Zhou J."/>
            <person name="Hu Y."/>
            <person name="Li R."/>
            <person name="Zhang F."/>
            <person name="Lei H."/>
            <person name="Li X."/>
            <person name="Hu X."/>
            <person name="Liang C."/>
            <person name="Xu J."/>
            <person name="Wu Z."/>
            <person name="Yu X."/>
        </authorList>
    </citation>
    <scope>NUCLEOTIDE SEQUENCE</scope>
    <source>
        <strain>Henan</strain>
    </source>
</reference>
<evidence type="ECO:0008006" key="4">
    <source>
        <dbReference type="Google" id="ProtNLM"/>
    </source>
</evidence>
<feature type="signal peptide" evidence="1">
    <location>
        <begin position="1"/>
        <end position="18"/>
    </location>
</feature>
<accession>G7YCY1</accession>
<evidence type="ECO:0000256" key="1">
    <source>
        <dbReference type="SAM" id="SignalP"/>
    </source>
</evidence>
<feature type="chain" id="PRO_5003506295" description="Reverse transcriptase domain-containing protein" evidence="1">
    <location>
        <begin position="19"/>
        <end position="141"/>
    </location>
</feature>
<dbReference type="EMBL" id="DF143082">
    <property type="protein sequence ID" value="GAA50815.1"/>
    <property type="molecule type" value="Genomic_DNA"/>
</dbReference>
<reference evidence="2" key="1">
    <citation type="journal article" date="2011" name="Genome Biol.">
        <title>The draft genome of the carcinogenic human liver fluke Clonorchis sinensis.</title>
        <authorList>
            <person name="Wang X."/>
            <person name="Chen W."/>
            <person name="Huang Y."/>
            <person name="Sun J."/>
            <person name="Men J."/>
            <person name="Liu H."/>
            <person name="Luo F."/>
            <person name="Guo L."/>
            <person name="Lv X."/>
            <person name="Deng C."/>
            <person name="Zhou C."/>
            <person name="Fan Y."/>
            <person name="Li X."/>
            <person name="Huang L."/>
            <person name="Hu Y."/>
            <person name="Liang C."/>
            <person name="Hu X."/>
            <person name="Xu J."/>
            <person name="Yu X."/>
        </authorList>
    </citation>
    <scope>NUCLEOTIDE SEQUENCE [LARGE SCALE GENOMIC DNA]</scope>
    <source>
        <strain evidence="2">Henan</strain>
    </source>
</reference>
<protein>
    <recommendedName>
        <fullName evidence="4">Reverse transcriptase domain-containing protein</fullName>
    </recommendedName>
</protein>
<proteinExistence type="predicted"/>
<sequence length="141" mass="16047">MVVTRLLASLVLCRHTLVHKMMTLEQPVGFWPGKSYTVYYPFLFNFVIDEVMRRTLEGLHKSGVQVTSDDNLEYANDALVIEEKMQVSLDELIKINTSFGTRFEPTECKVTLLDMQSLNTARTTQEEALEVVEFAVVAVLV</sequence>
<gene>
    <name evidence="2" type="ORF">CLF_105075</name>
</gene>
<evidence type="ECO:0000313" key="3">
    <source>
        <dbReference type="Proteomes" id="UP000008909"/>
    </source>
</evidence>
<organism evidence="2 3">
    <name type="scientific">Clonorchis sinensis</name>
    <name type="common">Chinese liver fluke</name>
    <dbReference type="NCBI Taxonomy" id="79923"/>
    <lineage>
        <taxon>Eukaryota</taxon>
        <taxon>Metazoa</taxon>
        <taxon>Spiralia</taxon>
        <taxon>Lophotrochozoa</taxon>
        <taxon>Platyhelminthes</taxon>
        <taxon>Trematoda</taxon>
        <taxon>Digenea</taxon>
        <taxon>Opisthorchiida</taxon>
        <taxon>Opisthorchiata</taxon>
        <taxon>Opisthorchiidae</taxon>
        <taxon>Clonorchis</taxon>
    </lineage>
</organism>